<feature type="transmembrane region" description="Helical" evidence="4">
    <location>
        <begin position="98"/>
        <end position="121"/>
    </location>
</feature>
<dbReference type="GO" id="GO:0003847">
    <property type="term" value="F:1-alkyl-2-acetylglycerophosphocholine esterase activity"/>
    <property type="evidence" value="ECO:0007669"/>
    <property type="project" value="TreeGrafter"/>
</dbReference>
<dbReference type="EMBL" id="AGVE01000046">
    <property type="protein sequence ID" value="EHI12024.1"/>
    <property type="molecule type" value="Genomic_DNA"/>
</dbReference>
<dbReference type="eggNOG" id="COG4188">
    <property type="taxonomic scope" value="Bacteria"/>
</dbReference>
<dbReference type="GO" id="GO:0016042">
    <property type="term" value="P:lipid catabolic process"/>
    <property type="evidence" value="ECO:0007669"/>
    <property type="project" value="UniProtKB-KW"/>
</dbReference>
<dbReference type="PANTHER" id="PTHR10272">
    <property type="entry name" value="PLATELET-ACTIVATING FACTOR ACETYLHYDROLASE"/>
    <property type="match status" value="1"/>
</dbReference>
<keyword evidence="4" id="KW-1133">Transmembrane helix</keyword>
<evidence type="ECO:0000313" key="5">
    <source>
        <dbReference type="EMBL" id="EHI12024.1"/>
    </source>
</evidence>
<dbReference type="SUPFAM" id="SSF53474">
    <property type="entry name" value="alpha/beta-Hydrolases"/>
    <property type="match status" value="1"/>
</dbReference>
<feature type="transmembrane region" description="Helical" evidence="4">
    <location>
        <begin position="69"/>
        <end position="86"/>
    </location>
</feature>
<keyword evidence="2" id="KW-0442">Lipid degradation</keyword>
<evidence type="ECO:0000256" key="1">
    <source>
        <dbReference type="ARBA" id="ARBA00022801"/>
    </source>
</evidence>
<proteinExistence type="predicted"/>
<evidence type="ECO:0000256" key="3">
    <source>
        <dbReference type="ARBA" id="ARBA00023098"/>
    </source>
</evidence>
<evidence type="ECO:0000256" key="4">
    <source>
        <dbReference type="SAM" id="Phobius"/>
    </source>
</evidence>
<comment type="caution">
    <text evidence="5">The sequence shown here is derived from an EMBL/GenBank/DDBJ whole genome shotgun (WGS) entry which is preliminary data.</text>
</comment>
<dbReference type="Pfam" id="PF03403">
    <property type="entry name" value="PAF-AH_p_II"/>
    <property type="match status" value="1"/>
</dbReference>
<evidence type="ECO:0000313" key="6">
    <source>
        <dbReference type="Proteomes" id="UP000004915"/>
    </source>
</evidence>
<feature type="transmembrane region" description="Helical" evidence="4">
    <location>
        <begin position="20"/>
        <end position="39"/>
    </location>
</feature>
<name>G7CGR4_MYCT3</name>
<keyword evidence="1 5" id="KW-0378">Hydrolase</keyword>
<accession>G7CGR4</accession>
<keyword evidence="4" id="KW-0472">Membrane</keyword>
<organism evidence="5 6">
    <name type="scientific">Mycolicibacterium thermoresistibile (strain ATCC 19527 / DSM 44167 / CIP 105390 / JCM 6362 / NCTC 10409 / 316)</name>
    <name type="common">Mycobacterium thermoresistibile</name>
    <dbReference type="NCBI Taxonomy" id="1078020"/>
    <lineage>
        <taxon>Bacteria</taxon>
        <taxon>Bacillati</taxon>
        <taxon>Actinomycetota</taxon>
        <taxon>Actinomycetes</taxon>
        <taxon>Mycobacteriales</taxon>
        <taxon>Mycobacteriaceae</taxon>
        <taxon>Mycolicibacterium</taxon>
    </lineage>
</organism>
<keyword evidence="4" id="KW-0812">Transmembrane</keyword>
<dbReference type="PANTHER" id="PTHR10272:SF0">
    <property type="entry name" value="PLATELET-ACTIVATING FACTOR ACETYLHYDROLASE"/>
    <property type="match status" value="1"/>
</dbReference>
<keyword evidence="3" id="KW-0443">Lipid metabolism</keyword>
<gene>
    <name evidence="5" type="ORF">KEK_14033</name>
</gene>
<sequence>MDRWRARGVGIIGRVRFGEILLCVVNAIGLAMLVLPLPAGARRARHLASAPALVALAQLIGEGYRWQLVPAYALAAGVTLWWAVRVRRPAPPTGWRRLLGLTVGVVLLAAAVVVPVAVPVFRFPPPTGPYAIGTVTYHWRDDDRREIFDADPAARREIVAQVWYPAEPGADAPVEPYVSDAATLAPAAGRLLGVPGFVFSHLGVVPTHATRQPPLAPDRPRYPVLVFVSGLNGFRQSNMFQVEQLVSHGFVVVGLDQPYTSAVTVLADGRAVDGWPKDRLVDVIQQSITPVTPPPALGDVPLPAGLFPYLAADIGFALDRLGGLDADDPNGLFTGRLDLDRAGAFGISLGAITVGQACHDDSRLRACLMMDAAMPAEVVRTGLRRPAMWLTRDTESILAERDRNGGWPDHEVDETITTQRETFAGSAPGHGYHVEIPGMFHLNYTDAPRYTPLAQRLGMSGPVGAERGHDIVARYTVAFFNRFLGEASDGDAALLDGPPPWPDVRIDRR</sequence>
<dbReference type="Gene3D" id="3.40.50.1820">
    <property type="entry name" value="alpha/beta hydrolase"/>
    <property type="match status" value="1"/>
</dbReference>
<dbReference type="PATRIC" id="fig|1078020.3.peg.2757"/>
<dbReference type="Proteomes" id="UP000004915">
    <property type="component" value="Unassembled WGS sequence"/>
</dbReference>
<dbReference type="AlphaFoldDB" id="G7CGR4"/>
<protein>
    <submittedName>
        <fullName evidence="5">Carboxylic ester hydrolase</fullName>
    </submittedName>
</protein>
<dbReference type="InterPro" id="IPR029058">
    <property type="entry name" value="AB_hydrolase_fold"/>
</dbReference>
<dbReference type="RefSeq" id="WP_003926288.1">
    <property type="nucleotide sequence ID" value="NZ_AGVE01000046.1"/>
</dbReference>
<reference evidence="5 6" key="1">
    <citation type="submission" date="2011-11" db="EMBL/GenBank/DDBJ databases">
        <authorList>
            <consortium name="Tuberculosis Structural Genomics Consortium"/>
            <person name="Ioerger T.R."/>
        </authorList>
    </citation>
    <scope>NUCLEOTIDE SEQUENCE [LARGE SCALE GENOMIC DNA]</scope>
    <source>
        <strain evidence="6">ATCC 19527 / DSM 44167 / CIP 105390 / JCM 6362 / NCTC 10409 / 316</strain>
    </source>
</reference>
<evidence type="ECO:0000256" key="2">
    <source>
        <dbReference type="ARBA" id="ARBA00022963"/>
    </source>
</evidence>
<keyword evidence="6" id="KW-1185">Reference proteome</keyword>